<keyword evidence="1" id="KW-0862">Zinc</keyword>
<feature type="compositionally biased region" description="Low complexity" evidence="2">
    <location>
        <begin position="544"/>
        <end position="574"/>
    </location>
</feature>
<evidence type="ECO:0000259" key="3">
    <source>
        <dbReference type="PROSITE" id="PS50158"/>
    </source>
</evidence>
<keyword evidence="1" id="KW-0863">Zinc-finger</keyword>
<reference evidence="4" key="1">
    <citation type="submission" date="2022-07" db="EMBL/GenBank/DDBJ databases">
        <title>Genome Sequence of Physisporinus lineatus.</title>
        <authorList>
            <person name="Buettner E."/>
        </authorList>
    </citation>
    <scope>NUCLEOTIDE SEQUENCE</scope>
    <source>
        <strain evidence="4">VT162</strain>
    </source>
</reference>
<feature type="compositionally biased region" description="Low complexity" evidence="2">
    <location>
        <begin position="396"/>
        <end position="425"/>
    </location>
</feature>
<gene>
    <name evidence="4" type="ORF">NLI96_g12798</name>
</gene>
<sequence length="972" mass="105713">MASSFQHSMPLRNHRTAPIFDSSNPHSLRRYFQDLLWLFEACGVSSDTKRKQYATYYLPITESDVWTSLFEYDDSQTDFEAFQVAIFALYPETSLDRLYDLSGLQKLVSQMSQADLSSLESLATFHRRFLAHSSFLLRQDRISPREQSQMFLDAIPSRFRSQIASRLELKFPDHYFDDTHPLSRIFEAAKFVYTFPSSQAVPELSLQPPAPSFDVSNQISRLSLPLDVAKLLEQATKSILDPIIAQLTAAAPELSYSSKLPPVSLQTIPIASTPPVRVPKSPRCFYCAEAGHTIQACPKVEEDLALGRCSRTQLGRVVLPSGAEIPRGLSGESLRERLFKSQQSFPSSLELQSSSEGPTIVGDGSPNSRAMLFVDSFAQLKADVAEPRRTYRPRPRSSSSTPPSFLPSSTSPPSSQTPPASSQSSYISQNIATYPSTVFLANSRRKPRVSSQSLQTALLASQDAPASSKSHFVTLNSLQSLPISQAIPSNCQHSISPKIAPTSSEVFRDRHRSLAEHRSTCSEPIDAFSTSIFSLSHHLCPQSSSTSPAAALPSPQLPLSSQSSQTSPALSQSANMSPAALSSSHELFPLSQNLQTSSQHPLDLVSTQELRSTSQMSPEPLSSQLTSPQVVSESLAQSCTFPKSTSYLPAQQSPPDLAESTPASQTAQTSYLTPTSIRFSSEDSQEQSVEIQSSNSYPKVVDFDTWLRKEDPGIVLRRNQSQASKLPLQLSLYPSPASQLVPASSKLLEPVPKSSQHLSASPSRPSCAQPSIPWQTRPNLSEIVTLRRISFSERSSTSFESIDADSTSISTLSLSASPQAMPLAVAGSPSSFSSDFIAEAIASPHSSSNTPPTPILDSTPREIAPKVPIDFTSPQASSTCISDTLSTIPDVSQVENRSQTSSKVVESRLELRQVALDVSRHKSLPTPPESPKSTPASISTRFSKLKASPTASIQLLSILAPSYRRSSSSAHS</sequence>
<feature type="region of interest" description="Disordered" evidence="2">
    <location>
        <begin position="608"/>
        <end position="629"/>
    </location>
</feature>
<dbReference type="GO" id="GO:0003676">
    <property type="term" value="F:nucleic acid binding"/>
    <property type="evidence" value="ECO:0007669"/>
    <property type="project" value="InterPro"/>
</dbReference>
<keyword evidence="1" id="KW-0479">Metal-binding</keyword>
<feature type="domain" description="CCHC-type" evidence="3">
    <location>
        <begin position="283"/>
        <end position="299"/>
    </location>
</feature>
<evidence type="ECO:0000313" key="4">
    <source>
        <dbReference type="EMBL" id="KAJ3473837.1"/>
    </source>
</evidence>
<dbReference type="EMBL" id="JANAWD010001239">
    <property type="protein sequence ID" value="KAJ3473837.1"/>
    <property type="molecule type" value="Genomic_DNA"/>
</dbReference>
<keyword evidence="5" id="KW-1185">Reference proteome</keyword>
<dbReference type="AlphaFoldDB" id="A0AAD5UPF1"/>
<evidence type="ECO:0000256" key="2">
    <source>
        <dbReference type="SAM" id="MobiDB-lite"/>
    </source>
</evidence>
<evidence type="ECO:0000313" key="5">
    <source>
        <dbReference type="Proteomes" id="UP001212997"/>
    </source>
</evidence>
<evidence type="ECO:0000256" key="1">
    <source>
        <dbReference type="PROSITE-ProRule" id="PRU00047"/>
    </source>
</evidence>
<feature type="compositionally biased region" description="Polar residues" evidence="2">
    <location>
        <begin position="931"/>
        <end position="940"/>
    </location>
</feature>
<feature type="region of interest" description="Disordered" evidence="2">
    <location>
        <begin position="646"/>
        <end position="671"/>
    </location>
</feature>
<feature type="compositionally biased region" description="Polar residues" evidence="2">
    <location>
        <begin position="661"/>
        <end position="671"/>
    </location>
</feature>
<dbReference type="GO" id="GO:0008270">
    <property type="term" value="F:zinc ion binding"/>
    <property type="evidence" value="ECO:0007669"/>
    <property type="project" value="UniProtKB-KW"/>
</dbReference>
<feature type="compositionally biased region" description="Polar residues" evidence="2">
    <location>
        <begin position="753"/>
        <end position="774"/>
    </location>
</feature>
<name>A0AAD5UPF1_9APHY</name>
<accession>A0AAD5UPF1</accession>
<protein>
    <recommendedName>
        <fullName evidence="3">CCHC-type domain-containing protein</fullName>
    </recommendedName>
</protein>
<feature type="region of interest" description="Disordered" evidence="2">
    <location>
        <begin position="918"/>
        <end position="940"/>
    </location>
</feature>
<feature type="region of interest" description="Disordered" evidence="2">
    <location>
        <begin position="544"/>
        <end position="582"/>
    </location>
</feature>
<comment type="caution">
    <text evidence="4">The sequence shown here is derived from an EMBL/GenBank/DDBJ whole genome shotgun (WGS) entry which is preliminary data.</text>
</comment>
<organism evidence="4 5">
    <name type="scientific">Meripilus lineatus</name>
    <dbReference type="NCBI Taxonomy" id="2056292"/>
    <lineage>
        <taxon>Eukaryota</taxon>
        <taxon>Fungi</taxon>
        <taxon>Dikarya</taxon>
        <taxon>Basidiomycota</taxon>
        <taxon>Agaricomycotina</taxon>
        <taxon>Agaricomycetes</taxon>
        <taxon>Polyporales</taxon>
        <taxon>Meripilaceae</taxon>
        <taxon>Meripilus</taxon>
    </lineage>
</organism>
<feature type="compositionally biased region" description="Low complexity" evidence="2">
    <location>
        <begin position="345"/>
        <end position="356"/>
    </location>
</feature>
<proteinExistence type="predicted"/>
<feature type="region of interest" description="Disordered" evidence="2">
    <location>
        <begin position="751"/>
        <end position="774"/>
    </location>
</feature>
<feature type="region of interest" description="Disordered" evidence="2">
    <location>
        <begin position="345"/>
        <end position="365"/>
    </location>
</feature>
<feature type="region of interest" description="Disordered" evidence="2">
    <location>
        <begin position="384"/>
        <end position="427"/>
    </location>
</feature>
<dbReference type="PROSITE" id="PS50158">
    <property type="entry name" value="ZF_CCHC"/>
    <property type="match status" value="1"/>
</dbReference>
<dbReference type="InterPro" id="IPR001878">
    <property type="entry name" value="Znf_CCHC"/>
</dbReference>
<dbReference type="Proteomes" id="UP001212997">
    <property type="component" value="Unassembled WGS sequence"/>
</dbReference>